<dbReference type="SUPFAM" id="SSF55961">
    <property type="entry name" value="Bet v1-like"/>
    <property type="match status" value="1"/>
</dbReference>
<organism evidence="3 4">
    <name type="scientific">Hoyosella rhizosphaerae</name>
    <dbReference type="NCBI Taxonomy" id="1755582"/>
    <lineage>
        <taxon>Bacteria</taxon>
        <taxon>Bacillati</taxon>
        <taxon>Actinomycetota</taxon>
        <taxon>Actinomycetes</taxon>
        <taxon>Mycobacteriales</taxon>
        <taxon>Hoyosellaceae</taxon>
        <taxon>Hoyosella</taxon>
    </lineage>
</organism>
<evidence type="ECO:0000259" key="2">
    <source>
        <dbReference type="Pfam" id="PF08327"/>
    </source>
</evidence>
<dbReference type="RefSeq" id="WP_188669792.1">
    <property type="nucleotide sequence ID" value="NZ_BMJH01000001.1"/>
</dbReference>
<sequence>MISNPTAIAGLVAREVHTGTRDGAPTRIIVARRTYSTDQSDLWDALTNAERLPRWFLPITGDLTVGGHYQLEGNAGGVVEQCNKPESFAITWEMGDQISWVRVRLSPNSNGTALELSHEAPEDPEFWAQYGPGAGGAGWDLALMGLGLHLSSGKSVDPNEAIAFSTSPVGIEFVKASATWWADAAIADGDDPDQARAAAERTIAFYTTMPEDESHD</sequence>
<dbReference type="CDD" id="cd08899">
    <property type="entry name" value="SRPBCC_CalC_Aha1-like_6"/>
    <property type="match status" value="1"/>
</dbReference>
<dbReference type="InterPro" id="IPR013538">
    <property type="entry name" value="ASHA1/2-like_C"/>
</dbReference>
<proteinExistence type="inferred from homology"/>
<feature type="domain" description="Activator of Hsp90 ATPase homologue 1/2-like C-terminal" evidence="2">
    <location>
        <begin position="39"/>
        <end position="143"/>
    </location>
</feature>
<reference evidence="3" key="1">
    <citation type="journal article" date="2014" name="Int. J. Syst. Evol. Microbiol.">
        <title>Complete genome sequence of Corynebacterium casei LMG S-19264T (=DSM 44701T), isolated from a smear-ripened cheese.</title>
        <authorList>
            <consortium name="US DOE Joint Genome Institute (JGI-PGF)"/>
            <person name="Walter F."/>
            <person name="Albersmeier A."/>
            <person name="Kalinowski J."/>
            <person name="Ruckert C."/>
        </authorList>
    </citation>
    <scope>NUCLEOTIDE SEQUENCE</scope>
    <source>
        <strain evidence="3">CGMCC 1.15478</strain>
    </source>
</reference>
<evidence type="ECO:0000313" key="3">
    <source>
        <dbReference type="EMBL" id="GGC53148.1"/>
    </source>
</evidence>
<accession>A0A916X7X3</accession>
<protein>
    <submittedName>
        <fullName evidence="3">Activator of HSP90 ATPase</fullName>
    </submittedName>
</protein>
<dbReference type="Proteomes" id="UP000641514">
    <property type="component" value="Unassembled WGS sequence"/>
</dbReference>
<comment type="caution">
    <text evidence="3">The sequence shown here is derived from an EMBL/GenBank/DDBJ whole genome shotgun (WGS) entry which is preliminary data.</text>
</comment>
<dbReference type="Gene3D" id="3.30.530.20">
    <property type="match status" value="1"/>
</dbReference>
<gene>
    <name evidence="3" type="ORF">GCM10011410_01860</name>
</gene>
<dbReference type="InterPro" id="IPR023393">
    <property type="entry name" value="START-like_dom_sf"/>
</dbReference>
<reference evidence="3" key="2">
    <citation type="submission" date="2020-09" db="EMBL/GenBank/DDBJ databases">
        <authorList>
            <person name="Sun Q."/>
            <person name="Zhou Y."/>
        </authorList>
    </citation>
    <scope>NUCLEOTIDE SEQUENCE</scope>
    <source>
        <strain evidence="3">CGMCC 1.15478</strain>
    </source>
</reference>
<dbReference type="EMBL" id="BMJH01000001">
    <property type="protein sequence ID" value="GGC53148.1"/>
    <property type="molecule type" value="Genomic_DNA"/>
</dbReference>
<dbReference type="Pfam" id="PF08327">
    <property type="entry name" value="AHSA1"/>
    <property type="match status" value="1"/>
</dbReference>
<keyword evidence="4" id="KW-1185">Reference proteome</keyword>
<name>A0A916X7X3_9ACTN</name>
<dbReference type="AlphaFoldDB" id="A0A916X7X3"/>
<evidence type="ECO:0000256" key="1">
    <source>
        <dbReference type="ARBA" id="ARBA00006817"/>
    </source>
</evidence>
<evidence type="ECO:0000313" key="4">
    <source>
        <dbReference type="Proteomes" id="UP000641514"/>
    </source>
</evidence>
<comment type="similarity">
    <text evidence="1">Belongs to the AHA1 family.</text>
</comment>